<keyword evidence="3" id="KW-1185">Reference proteome</keyword>
<dbReference type="Proteomes" id="UP001066276">
    <property type="component" value="Chromosome 9"/>
</dbReference>
<evidence type="ECO:0000313" key="3">
    <source>
        <dbReference type="Proteomes" id="UP001066276"/>
    </source>
</evidence>
<name>A0AAV7N4V4_PLEWA</name>
<sequence>MGPSLIQNPKSLATHMGAFDKRSITPKLTCLVVANTCKTESLRSTNEDHRSTTNSQRLQTKSARKNALQGHWHEDKTSFAVDLATTGLKLLMQKRKTQAPLQDRRELLKREEEKNIPPEAELRSEDALSPALGGIQAHPCWCTQAAGPQLVGTQLCFSSADFNI</sequence>
<proteinExistence type="predicted"/>
<dbReference type="EMBL" id="JANPWB010000013">
    <property type="protein sequence ID" value="KAJ1111061.1"/>
    <property type="molecule type" value="Genomic_DNA"/>
</dbReference>
<organism evidence="2 3">
    <name type="scientific">Pleurodeles waltl</name>
    <name type="common">Iberian ribbed newt</name>
    <dbReference type="NCBI Taxonomy" id="8319"/>
    <lineage>
        <taxon>Eukaryota</taxon>
        <taxon>Metazoa</taxon>
        <taxon>Chordata</taxon>
        <taxon>Craniata</taxon>
        <taxon>Vertebrata</taxon>
        <taxon>Euteleostomi</taxon>
        <taxon>Amphibia</taxon>
        <taxon>Batrachia</taxon>
        <taxon>Caudata</taxon>
        <taxon>Salamandroidea</taxon>
        <taxon>Salamandridae</taxon>
        <taxon>Pleurodelinae</taxon>
        <taxon>Pleurodeles</taxon>
    </lineage>
</organism>
<feature type="region of interest" description="Disordered" evidence="1">
    <location>
        <begin position="41"/>
        <end position="61"/>
    </location>
</feature>
<evidence type="ECO:0000256" key="1">
    <source>
        <dbReference type="SAM" id="MobiDB-lite"/>
    </source>
</evidence>
<gene>
    <name evidence="2" type="ORF">NDU88_008399</name>
</gene>
<protein>
    <submittedName>
        <fullName evidence="2">Uncharacterized protein</fullName>
    </submittedName>
</protein>
<evidence type="ECO:0000313" key="2">
    <source>
        <dbReference type="EMBL" id="KAJ1111061.1"/>
    </source>
</evidence>
<reference evidence="2" key="1">
    <citation type="journal article" date="2022" name="bioRxiv">
        <title>Sequencing and chromosome-scale assembly of the giantPleurodeles waltlgenome.</title>
        <authorList>
            <person name="Brown T."/>
            <person name="Elewa A."/>
            <person name="Iarovenko S."/>
            <person name="Subramanian E."/>
            <person name="Araus A.J."/>
            <person name="Petzold A."/>
            <person name="Susuki M."/>
            <person name="Suzuki K.-i.T."/>
            <person name="Hayashi T."/>
            <person name="Toyoda A."/>
            <person name="Oliveira C."/>
            <person name="Osipova E."/>
            <person name="Leigh N.D."/>
            <person name="Simon A."/>
            <person name="Yun M.H."/>
        </authorList>
    </citation>
    <scope>NUCLEOTIDE SEQUENCE</scope>
    <source>
        <strain evidence="2">20211129_DDA</strain>
        <tissue evidence="2">Liver</tissue>
    </source>
</reference>
<comment type="caution">
    <text evidence="2">The sequence shown here is derived from an EMBL/GenBank/DDBJ whole genome shotgun (WGS) entry which is preliminary data.</text>
</comment>
<accession>A0AAV7N4V4</accession>
<feature type="compositionally biased region" description="Polar residues" evidence="1">
    <location>
        <begin position="52"/>
        <end position="61"/>
    </location>
</feature>
<dbReference type="AlphaFoldDB" id="A0AAV7N4V4"/>